<gene>
    <name evidence="7" type="ORF">DWY25_07590</name>
</gene>
<evidence type="ECO:0000313" key="8">
    <source>
        <dbReference type="Proteomes" id="UP000284178"/>
    </source>
</evidence>
<keyword evidence="5" id="KW-0732">Signal</keyword>
<dbReference type="SUPFAM" id="SSF56425">
    <property type="entry name" value="Succinate dehydrogenase/fumarate reductase flavoprotein, catalytic domain"/>
    <property type="match status" value="1"/>
</dbReference>
<feature type="chain" id="PRO_5039586604" evidence="5">
    <location>
        <begin position="28"/>
        <end position="502"/>
    </location>
</feature>
<dbReference type="PRINTS" id="PR00411">
    <property type="entry name" value="PNDRDTASEI"/>
</dbReference>
<comment type="cofactor">
    <cofactor evidence="1">
        <name>FAD</name>
        <dbReference type="ChEBI" id="CHEBI:57692"/>
    </cofactor>
</comment>
<accession>A0A412G367</accession>
<dbReference type="Pfam" id="PF10518">
    <property type="entry name" value="TAT_signal"/>
    <property type="match status" value="1"/>
</dbReference>
<dbReference type="GO" id="GO:0008202">
    <property type="term" value="P:steroid metabolic process"/>
    <property type="evidence" value="ECO:0007669"/>
    <property type="project" value="UniProtKB-ARBA"/>
</dbReference>
<reference evidence="7 8" key="1">
    <citation type="submission" date="2018-08" db="EMBL/GenBank/DDBJ databases">
        <title>A genome reference for cultivated species of the human gut microbiota.</title>
        <authorList>
            <person name="Zou Y."/>
            <person name="Xue W."/>
            <person name="Luo G."/>
        </authorList>
    </citation>
    <scope>NUCLEOTIDE SEQUENCE [LARGE SCALE GENOMIC DNA]</scope>
    <source>
        <strain evidence="7 8">AF24-29</strain>
    </source>
</reference>
<dbReference type="PROSITE" id="PS51257">
    <property type="entry name" value="PROKAR_LIPOPROTEIN"/>
    <property type="match status" value="1"/>
</dbReference>
<feature type="domain" description="FAD-dependent oxidoreductase 2 FAD-binding" evidence="6">
    <location>
        <begin position="53"/>
        <end position="485"/>
    </location>
</feature>
<dbReference type="PANTHER" id="PTHR43400">
    <property type="entry name" value="FUMARATE REDUCTASE"/>
    <property type="match status" value="1"/>
</dbReference>
<protein>
    <submittedName>
        <fullName evidence="7">FAD-dependent oxidoreductase</fullName>
    </submittedName>
</protein>
<evidence type="ECO:0000256" key="4">
    <source>
        <dbReference type="ARBA" id="ARBA00023002"/>
    </source>
</evidence>
<evidence type="ECO:0000256" key="5">
    <source>
        <dbReference type="SAM" id="SignalP"/>
    </source>
</evidence>
<dbReference type="PANTHER" id="PTHR43400:SF10">
    <property type="entry name" value="3-OXOSTEROID 1-DEHYDROGENASE"/>
    <property type="match status" value="1"/>
</dbReference>
<dbReference type="Gene3D" id="3.50.50.60">
    <property type="entry name" value="FAD/NAD(P)-binding domain"/>
    <property type="match status" value="1"/>
</dbReference>
<dbReference type="Proteomes" id="UP000284178">
    <property type="component" value="Unassembled WGS sequence"/>
</dbReference>
<dbReference type="Gene3D" id="3.90.700.10">
    <property type="entry name" value="Succinate dehydrogenase/fumarate reductase flavoprotein, catalytic domain"/>
    <property type="match status" value="1"/>
</dbReference>
<evidence type="ECO:0000256" key="2">
    <source>
        <dbReference type="ARBA" id="ARBA00022630"/>
    </source>
</evidence>
<dbReference type="NCBIfam" id="TIGR01409">
    <property type="entry name" value="TAT_signal_seq"/>
    <property type="match status" value="1"/>
</dbReference>
<dbReference type="SUPFAM" id="SSF51905">
    <property type="entry name" value="FAD/NAD(P)-binding domain"/>
    <property type="match status" value="1"/>
</dbReference>
<evidence type="ECO:0000256" key="1">
    <source>
        <dbReference type="ARBA" id="ARBA00001974"/>
    </source>
</evidence>
<dbReference type="PROSITE" id="PS51318">
    <property type="entry name" value="TAT"/>
    <property type="match status" value="1"/>
</dbReference>
<dbReference type="EMBL" id="QRUP01000007">
    <property type="protein sequence ID" value="RGR74942.1"/>
    <property type="molecule type" value="Genomic_DNA"/>
</dbReference>
<dbReference type="RefSeq" id="WP_117894731.1">
    <property type="nucleotide sequence ID" value="NZ_CABJCV010000007.1"/>
</dbReference>
<dbReference type="AlphaFoldDB" id="A0A412G367"/>
<sequence length="502" mass="52846">MKECSRRNFIKGMAASAATLAVGGLLAGCATNEAPKAENQGGGEQRTWDKETDVLILGAGGAGMCAGYEATQAGAKALILEKAESFGGTSIRSGGIIQASGTAAQKKLTSYQEDTAEKHAQYYLEEGEGTLDEELVKDMTAGSAGHIEWLESLGLEFTNVTGSAHVPMADESNYADRIHGTAVGASGMFTAVHDAAEKSGVEFMYNTEATQLIVENGKVVGAEALSEGKTIAIKANKGVIIATSSIDHNQEMSKALSPNQYYDNANSICAAAPTNTGDGIRMAAAIGGQLTHFGGVIDLTGKTSAGINRQTPLMPCFFVNKYGRRFACEDTTYALTSRELWREMTKTNHACYTICGPNAVMTKEKLDEMVASGKAFTGATMQELAAQIDVDGENLQATLDQWNKDITESGKDRQLDRATGLEVIEGPYYAFEEGFMNLGSIGGLKITLNCEVVNTQGEVIPGLYAAGMASAGWVGPFYPGSGTALLGAIHWGRKAGKVVSAL</sequence>
<comment type="caution">
    <text evidence="7">The sequence shown here is derived from an EMBL/GenBank/DDBJ whole genome shotgun (WGS) entry which is preliminary data.</text>
</comment>
<keyword evidence="8" id="KW-1185">Reference proteome</keyword>
<evidence type="ECO:0000256" key="3">
    <source>
        <dbReference type="ARBA" id="ARBA00022827"/>
    </source>
</evidence>
<name>A0A412G367_9FIRM</name>
<dbReference type="InterPro" id="IPR006311">
    <property type="entry name" value="TAT_signal"/>
</dbReference>
<dbReference type="InterPro" id="IPR050315">
    <property type="entry name" value="FAD-oxidoreductase_2"/>
</dbReference>
<dbReference type="GeneID" id="83015267"/>
<keyword evidence="4" id="KW-0560">Oxidoreductase</keyword>
<dbReference type="InterPro" id="IPR027477">
    <property type="entry name" value="Succ_DH/fumarate_Rdtase_cat_sf"/>
</dbReference>
<evidence type="ECO:0000313" key="7">
    <source>
        <dbReference type="EMBL" id="RGR74942.1"/>
    </source>
</evidence>
<keyword evidence="3" id="KW-0274">FAD</keyword>
<feature type="signal peptide" evidence="5">
    <location>
        <begin position="1"/>
        <end position="27"/>
    </location>
</feature>
<dbReference type="GO" id="GO:0033765">
    <property type="term" value="F:steroid dehydrogenase activity, acting on the CH-CH group of donors"/>
    <property type="evidence" value="ECO:0007669"/>
    <property type="project" value="UniProtKB-ARBA"/>
</dbReference>
<evidence type="ECO:0000259" key="6">
    <source>
        <dbReference type="Pfam" id="PF00890"/>
    </source>
</evidence>
<dbReference type="InterPro" id="IPR019546">
    <property type="entry name" value="TAT_signal_bac_arc"/>
</dbReference>
<dbReference type="InterPro" id="IPR003953">
    <property type="entry name" value="FAD-dep_OxRdtase_2_FAD-bd"/>
</dbReference>
<proteinExistence type="predicted"/>
<dbReference type="InterPro" id="IPR036188">
    <property type="entry name" value="FAD/NAD-bd_sf"/>
</dbReference>
<keyword evidence="2" id="KW-0285">Flavoprotein</keyword>
<organism evidence="7 8">
    <name type="scientific">Holdemania filiformis</name>
    <dbReference type="NCBI Taxonomy" id="61171"/>
    <lineage>
        <taxon>Bacteria</taxon>
        <taxon>Bacillati</taxon>
        <taxon>Bacillota</taxon>
        <taxon>Erysipelotrichia</taxon>
        <taxon>Erysipelotrichales</taxon>
        <taxon>Erysipelotrichaceae</taxon>
        <taxon>Holdemania</taxon>
    </lineage>
</organism>
<dbReference type="Pfam" id="PF00890">
    <property type="entry name" value="FAD_binding_2"/>
    <property type="match status" value="1"/>
</dbReference>